<gene>
    <name evidence="4" type="ORF">CYCCA115_LOCUS19887</name>
</gene>
<dbReference type="EMBL" id="CAKOGP040002125">
    <property type="protein sequence ID" value="CAJ1962857.1"/>
    <property type="molecule type" value="Genomic_DNA"/>
</dbReference>
<evidence type="ECO:0000256" key="2">
    <source>
        <dbReference type="ARBA" id="ARBA00022679"/>
    </source>
</evidence>
<dbReference type="GO" id="GO:0008146">
    <property type="term" value="F:sulfotransferase activity"/>
    <property type="evidence" value="ECO:0007669"/>
    <property type="project" value="InterPro"/>
</dbReference>
<name>A0AAD2G4P8_9STRA</name>
<protein>
    <recommendedName>
        <fullName evidence="3">Sulfotransferase domain-containing protein</fullName>
    </recommendedName>
</protein>
<dbReference type="PANTHER" id="PTHR11783">
    <property type="entry name" value="SULFOTRANSFERASE SULT"/>
    <property type="match status" value="1"/>
</dbReference>
<sequence>MPAEQQFGTESEGIALLKSRLGGFETEGGRQKGLDYQPRANDVAITTTPKAGTTWLQQICHQIRSASNGGDMSFSEISEVVPWLELAADQGQDLEAAQYGDKADLPRFFKTHAWADHCPNFPKTIVVLRNPDDVLLSFYNFFEDWFFEKGSISLDSFAEEFWLSRGVPETKMQNASYFIHLLSWYRRKDDPSVLILFFEDLLDDLEGQITRVARFVSNKKHNFDTPETIRQVVESSTYAFMKKNESHFDEKLSKLARNEACGLPKDAGMKKSKIVNGKKGEGKLQLSQRLRDAIQAKWKEVVQQETGCENYEALRQEFKARNSK</sequence>
<dbReference type="Proteomes" id="UP001295423">
    <property type="component" value="Unassembled WGS sequence"/>
</dbReference>
<dbReference type="Pfam" id="PF00685">
    <property type="entry name" value="Sulfotransfer_1"/>
    <property type="match status" value="1"/>
</dbReference>
<dbReference type="Gene3D" id="3.40.50.300">
    <property type="entry name" value="P-loop containing nucleotide triphosphate hydrolases"/>
    <property type="match status" value="1"/>
</dbReference>
<feature type="domain" description="Sulfotransferase" evidence="3">
    <location>
        <begin position="41"/>
        <end position="296"/>
    </location>
</feature>
<evidence type="ECO:0000259" key="3">
    <source>
        <dbReference type="Pfam" id="PF00685"/>
    </source>
</evidence>
<keyword evidence="2" id="KW-0808">Transferase</keyword>
<reference evidence="4" key="1">
    <citation type="submission" date="2023-08" db="EMBL/GenBank/DDBJ databases">
        <authorList>
            <person name="Audoor S."/>
            <person name="Bilcke G."/>
        </authorList>
    </citation>
    <scope>NUCLEOTIDE SEQUENCE</scope>
</reference>
<organism evidence="4 5">
    <name type="scientific">Cylindrotheca closterium</name>
    <dbReference type="NCBI Taxonomy" id="2856"/>
    <lineage>
        <taxon>Eukaryota</taxon>
        <taxon>Sar</taxon>
        <taxon>Stramenopiles</taxon>
        <taxon>Ochrophyta</taxon>
        <taxon>Bacillariophyta</taxon>
        <taxon>Bacillariophyceae</taxon>
        <taxon>Bacillariophycidae</taxon>
        <taxon>Bacillariales</taxon>
        <taxon>Bacillariaceae</taxon>
        <taxon>Cylindrotheca</taxon>
    </lineage>
</organism>
<accession>A0AAD2G4P8</accession>
<keyword evidence="5" id="KW-1185">Reference proteome</keyword>
<proteinExistence type="inferred from homology"/>
<dbReference type="SUPFAM" id="SSF52540">
    <property type="entry name" value="P-loop containing nucleoside triphosphate hydrolases"/>
    <property type="match status" value="1"/>
</dbReference>
<evidence type="ECO:0000256" key="1">
    <source>
        <dbReference type="ARBA" id="ARBA00005771"/>
    </source>
</evidence>
<evidence type="ECO:0000313" key="5">
    <source>
        <dbReference type="Proteomes" id="UP001295423"/>
    </source>
</evidence>
<comment type="caution">
    <text evidence="4">The sequence shown here is derived from an EMBL/GenBank/DDBJ whole genome shotgun (WGS) entry which is preliminary data.</text>
</comment>
<evidence type="ECO:0000313" key="4">
    <source>
        <dbReference type="EMBL" id="CAJ1962857.1"/>
    </source>
</evidence>
<dbReference type="InterPro" id="IPR027417">
    <property type="entry name" value="P-loop_NTPase"/>
</dbReference>
<dbReference type="InterPro" id="IPR000863">
    <property type="entry name" value="Sulfotransferase_dom"/>
</dbReference>
<dbReference type="AlphaFoldDB" id="A0AAD2G4P8"/>
<comment type="similarity">
    <text evidence="1">Belongs to the sulfotransferase 1 family.</text>
</comment>